<dbReference type="PANTHER" id="PTHR37038:SF14">
    <property type="entry name" value="TRANSCRIPTIONAL ACTIVATOR"/>
    <property type="match status" value="1"/>
</dbReference>
<name>A0A6V7RQW1_9STAP</name>
<dbReference type="SUPFAM" id="SSF47413">
    <property type="entry name" value="lambda repressor-like DNA-binding domains"/>
    <property type="match status" value="1"/>
</dbReference>
<sequence length="315" mass="36700">MIGQRIKEIRNNNNLTQEELAEGIISRTYLSLIEKGTVQPSTNVLVKLSKRLNCTVNDFMTEVSHFKYNNFEILREIGHYELKVTNEDYDAIKYFIEKEYEHIEDIPLPDSGRIYLIYANYYYYLKDIKKARLNIDKALHNLSTVAINQHYINAVMLKAKLLVDDGKVDQAVDVLESALYMLTKFDELNLSDLKLRYALVKCYIIFKQYYTASRIIKDIDSISNRLGIDYKPEAIEKLKVFLLIKNEHYQEAIDVVEDTTDSELKLLKAYGLYQLDKVREAGQLYKTLVDFNVSSITIPELKDLYEELTERLGGL</sequence>
<evidence type="ECO:0000259" key="1">
    <source>
        <dbReference type="PROSITE" id="PS50943"/>
    </source>
</evidence>
<dbReference type="Pfam" id="PF01381">
    <property type="entry name" value="HTH_3"/>
    <property type="match status" value="1"/>
</dbReference>
<evidence type="ECO:0000313" key="2">
    <source>
        <dbReference type="EMBL" id="CAD2080832.1"/>
    </source>
</evidence>
<dbReference type="SMART" id="SM00530">
    <property type="entry name" value="HTH_XRE"/>
    <property type="match status" value="1"/>
</dbReference>
<dbReference type="Proteomes" id="UP000589351">
    <property type="component" value="Unassembled WGS sequence"/>
</dbReference>
<dbReference type="Gene3D" id="1.25.40.10">
    <property type="entry name" value="Tetratricopeptide repeat domain"/>
    <property type="match status" value="2"/>
</dbReference>
<dbReference type="RefSeq" id="WP_185126522.1">
    <property type="nucleotide sequence ID" value="NZ_CAJEWD010000008.1"/>
</dbReference>
<dbReference type="AlphaFoldDB" id="A0A6V7RQW1"/>
<evidence type="ECO:0000313" key="3">
    <source>
        <dbReference type="Proteomes" id="UP000589351"/>
    </source>
</evidence>
<dbReference type="InterPro" id="IPR001387">
    <property type="entry name" value="Cro/C1-type_HTH"/>
</dbReference>
<keyword evidence="3" id="KW-1185">Reference proteome</keyword>
<dbReference type="SUPFAM" id="SSF48452">
    <property type="entry name" value="TPR-like"/>
    <property type="match status" value="1"/>
</dbReference>
<dbReference type="InterPro" id="IPR011990">
    <property type="entry name" value="TPR-like_helical_dom_sf"/>
</dbReference>
<dbReference type="PANTHER" id="PTHR37038">
    <property type="entry name" value="TRANSCRIPTIONAL REGULATOR-RELATED"/>
    <property type="match status" value="1"/>
</dbReference>
<comment type="caution">
    <text evidence="2">The sequence shown here is derived from an EMBL/GenBank/DDBJ whole genome shotgun (WGS) entry which is preliminary data.</text>
</comment>
<gene>
    <name evidence="2" type="ORF">JEODO184_02030</name>
</gene>
<dbReference type="CDD" id="cd00093">
    <property type="entry name" value="HTH_XRE"/>
    <property type="match status" value="1"/>
</dbReference>
<dbReference type="GO" id="GO:0003677">
    <property type="term" value="F:DNA binding"/>
    <property type="evidence" value="ECO:0007669"/>
    <property type="project" value="InterPro"/>
</dbReference>
<reference evidence="2 3" key="1">
    <citation type="submission" date="2020-07" db="EMBL/GenBank/DDBJ databases">
        <authorList>
            <person name="Criscuolo A."/>
        </authorList>
    </citation>
    <scope>NUCLEOTIDE SEQUENCE [LARGE SCALE GENOMIC DNA]</scope>
    <source>
        <strain evidence="2">CIP111649</strain>
    </source>
</reference>
<accession>A0A6V7RQW1</accession>
<dbReference type="EMBL" id="CAJEWD010000008">
    <property type="protein sequence ID" value="CAD2080832.1"/>
    <property type="molecule type" value="Genomic_DNA"/>
</dbReference>
<organism evidence="2 3">
    <name type="scientific">Jeotgalicoccus meleagridis</name>
    <dbReference type="NCBI Taxonomy" id="2759181"/>
    <lineage>
        <taxon>Bacteria</taxon>
        <taxon>Bacillati</taxon>
        <taxon>Bacillota</taxon>
        <taxon>Bacilli</taxon>
        <taxon>Bacillales</taxon>
        <taxon>Staphylococcaceae</taxon>
        <taxon>Jeotgalicoccus</taxon>
    </lineage>
</organism>
<dbReference type="InterPro" id="IPR010982">
    <property type="entry name" value="Lambda_DNA-bd_dom_sf"/>
</dbReference>
<protein>
    <submittedName>
        <fullName evidence="2">Anaerobic benzoate catabolism transcriptional regulator</fullName>
    </submittedName>
</protein>
<dbReference type="PROSITE" id="PS50943">
    <property type="entry name" value="HTH_CROC1"/>
    <property type="match status" value="1"/>
</dbReference>
<proteinExistence type="predicted"/>
<dbReference type="Gene3D" id="1.10.260.40">
    <property type="entry name" value="lambda repressor-like DNA-binding domains"/>
    <property type="match status" value="1"/>
</dbReference>
<feature type="domain" description="HTH cro/C1-type" evidence="1">
    <location>
        <begin position="6"/>
        <end position="59"/>
    </location>
</feature>
<dbReference type="InterPro" id="IPR053163">
    <property type="entry name" value="HTH-type_regulator_Rgg"/>
</dbReference>